<dbReference type="PANTHER" id="PTHR47989:SF43">
    <property type="entry name" value="CALCIUM_CALMODULIN-REGULATED RECEPTOR-LIKE KINASE 2"/>
    <property type="match status" value="1"/>
</dbReference>
<dbReference type="Proteomes" id="UP000594638">
    <property type="component" value="Unassembled WGS sequence"/>
</dbReference>
<dbReference type="InterPro" id="IPR008271">
    <property type="entry name" value="Ser/Thr_kinase_AS"/>
</dbReference>
<dbReference type="GO" id="GO:0005524">
    <property type="term" value="F:ATP binding"/>
    <property type="evidence" value="ECO:0007669"/>
    <property type="project" value="UniProtKB-KW"/>
</dbReference>
<comment type="caution">
    <text evidence="11">The sequence shown here is derived from an EMBL/GenBank/DDBJ whole genome shotgun (WGS) entry which is preliminary data.</text>
</comment>
<dbReference type="InterPro" id="IPR011009">
    <property type="entry name" value="Kinase-like_dom_sf"/>
</dbReference>
<reference evidence="11 12" key="1">
    <citation type="submission" date="2019-12" db="EMBL/GenBank/DDBJ databases">
        <authorList>
            <person name="Alioto T."/>
            <person name="Alioto T."/>
            <person name="Gomez Garrido J."/>
        </authorList>
    </citation>
    <scope>NUCLEOTIDE SEQUENCE [LARGE SCALE GENOMIC DNA]</scope>
</reference>
<comment type="catalytic activity">
    <reaction evidence="8">
        <text>L-seryl-[protein] + ATP = O-phospho-L-seryl-[protein] + ADP + H(+)</text>
        <dbReference type="Rhea" id="RHEA:17989"/>
        <dbReference type="Rhea" id="RHEA-COMP:9863"/>
        <dbReference type="Rhea" id="RHEA-COMP:11604"/>
        <dbReference type="ChEBI" id="CHEBI:15378"/>
        <dbReference type="ChEBI" id="CHEBI:29999"/>
        <dbReference type="ChEBI" id="CHEBI:30616"/>
        <dbReference type="ChEBI" id="CHEBI:83421"/>
        <dbReference type="ChEBI" id="CHEBI:456216"/>
        <dbReference type="EC" id="2.7.11.1"/>
    </reaction>
</comment>
<keyword evidence="4" id="KW-0547">Nucleotide-binding</keyword>
<keyword evidence="9" id="KW-1133">Transmembrane helix</keyword>
<dbReference type="AlphaFoldDB" id="A0A8S0V161"/>
<evidence type="ECO:0000256" key="5">
    <source>
        <dbReference type="ARBA" id="ARBA00022777"/>
    </source>
</evidence>
<organism evidence="11 12">
    <name type="scientific">Olea europaea subsp. europaea</name>
    <dbReference type="NCBI Taxonomy" id="158383"/>
    <lineage>
        <taxon>Eukaryota</taxon>
        <taxon>Viridiplantae</taxon>
        <taxon>Streptophyta</taxon>
        <taxon>Embryophyta</taxon>
        <taxon>Tracheophyta</taxon>
        <taxon>Spermatophyta</taxon>
        <taxon>Magnoliopsida</taxon>
        <taxon>eudicotyledons</taxon>
        <taxon>Gunneridae</taxon>
        <taxon>Pentapetalae</taxon>
        <taxon>asterids</taxon>
        <taxon>lamiids</taxon>
        <taxon>Lamiales</taxon>
        <taxon>Oleaceae</taxon>
        <taxon>Oleeae</taxon>
        <taxon>Olea</taxon>
    </lineage>
</organism>
<keyword evidence="3" id="KW-0808">Transferase</keyword>
<dbReference type="Gramene" id="OE9A111478T4">
    <property type="protein sequence ID" value="OE9A111478C4"/>
    <property type="gene ID" value="OE9A111478"/>
</dbReference>
<keyword evidence="9" id="KW-0472">Membrane</keyword>
<keyword evidence="12" id="KW-1185">Reference proteome</keyword>
<dbReference type="PROSITE" id="PS50011">
    <property type="entry name" value="PROTEIN_KINASE_DOM"/>
    <property type="match status" value="1"/>
</dbReference>
<accession>A0A8S0V161</accession>
<keyword evidence="2" id="KW-0723">Serine/threonine-protein kinase</keyword>
<sequence length="388" mass="43174">MVHKDLVIIGISVGVAAGVLITSIIVLGICWYKKHAHLPRSTNEGSLATLPIRENGLGASIEMSASLSNSVIIKGSDYLAKKPRNSWWSNHSKDQFTSASGLPRYSYKDIQKATQNFTTILGQGSFGPVYKAVMPSGELVAVKVLASNSKQGEKEFHTEVTLLARLHHRNLVNLVGYCVDKEQRMLVYEFMTKGSLENLLYNEEEEALSWEERVQIALDISHGIEYLHDGAVPPVIHRDLKSSNILLDRSMRAKVADFGLSKEEVFNGRNSGLKAIHPHQNLMEYVNLAGMSPDGVDEIIDTRIIGTFNPVEVRSLAKIAHKCLHKTPRKRPSIGEVSQAILRIKQIRLVREDAQSFAGEDFSRAISRIESQQLELKKMASINEGPRQ</sequence>
<dbReference type="FunFam" id="3.30.200.20:FF:000274">
    <property type="entry name" value="Calcium/calmodulin-regulated receptor-like kinase 1"/>
    <property type="match status" value="1"/>
</dbReference>
<evidence type="ECO:0000313" key="11">
    <source>
        <dbReference type="EMBL" id="CAA3027093.1"/>
    </source>
</evidence>
<dbReference type="EMBL" id="CACTIH010009189">
    <property type="protein sequence ID" value="CAA3027093.1"/>
    <property type="molecule type" value="Genomic_DNA"/>
</dbReference>
<evidence type="ECO:0000256" key="8">
    <source>
        <dbReference type="ARBA" id="ARBA00048679"/>
    </source>
</evidence>
<dbReference type="InterPro" id="IPR000719">
    <property type="entry name" value="Prot_kinase_dom"/>
</dbReference>
<comment type="catalytic activity">
    <reaction evidence="7">
        <text>L-threonyl-[protein] + ATP = O-phospho-L-threonyl-[protein] + ADP + H(+)</text>
        <dbReference type="Rhea" id="RHEA:46608"/>
        <dbReference type="Rhea" id="RHEA-COMP:11060"/>
        <dbReference type="Rhea" id="RHEA-COMP:11605"/>
        <dbReference type="ChEBI" id="CHEBI:15378"/>
        <dbReference type="ChEBI" id="CHEBI:30013"/>
        <dbReference type="ChEBI" id="CHEBI:30616"/>
        <dbReference type="ChEBI" id="CHEBI:61977"/>
        <dbReference type="ChEBI" id="CHEBI:456216"/>
        <dbReference type="EC" id="2.7.11.1"/>
    </reaction>
</comment>
<keyword evidence="11" id="KW-0675">Receptor</keyword>
<dbReference type="SUPFAM" id="SSF56112">
    <property type="entry name" value="Protein kinase-like (PK-like)"/>
    <property type="match status" value="1"/>
</dbReference>
<keyword evidence="6" id="KW-0067">ATP-binding</keyword>
<proteinExistence type="predicted"/>
<dbReference type="InterPro" id="IPR001245">
    <property type="entry name" value="Ser-Thr/Tyr_kinase_cat_dom"/>
</dbReference>
<name>A0A8S0V161_OLEEU</name>
<feature type="transmembrane region" description="Helical" evidence="9">
    <location>
        <begin position="6"/>
        <end position="32"/>
    </location>
</feature>
<evidence type="ECO:0000259" key="10">
    <source>
        <dbReference type="PROSITE" id="PS50011"/>
    </source>
</evidence>
<protein>
    <recommendedName>
        <fullName evidence="1">non-specific serine/threonine protein kinase</fullName>
        <ecNumber evidence="1">2.7.11.1</ecNumber>
    </recommendedName>
</protein>
<dbReference type="Gene3D" id="3.30.200.20">
    <property type="entry name" value="Phosphorylase Kinase, domain 1"/>
    <property type="match status" value="1"/>
</dbReference>
<evidence type="ECO:0000256" key="4">
    <source>
        <dbReference type="ARBA" id="ARBA00022741"/>
    </source>
</evidence>
<dbReference type="Gene3D" id="1.10.510.10">
    <property type="entry name" value="Transferase(Phosphotransferase) domain 1"/>
    <property type="match status" value="2"/>
</dbReference>
<dbReference type="PANTHER" id="PTHR47989">
    <property type="entry name" value="OS01G0750732 PROTEIN"/>
    <property type="match status" value="1"/>
</dbReference>
<dbReference type="FunFam" id="1.10.510.10:FF:001023">
    <property type="entry name" value="Os07g0541700 protein"/>
    <property type="match status" value="1"/>
</dbReference>
<evidence type="ECO:0000256" key="2">
    <source>
        <dbReference type="ARBA" id="ARBA00022527"/>
    </source>
</evidence>
<dbReference type="SMART" id="SM00220">
    <property type="entry name" value="S_TKc"/>
    <property type="match status" value="1"/>
</dbReference>
<dbReference type="GO" id="GO:0004674">
    <property type="term" value="F:protein serine/threonine kinase activity"/>
    <property type="evidence" value="ECO:0007669"/>
    <property type="project" value="UniProtKB-KW"/>
</dbReference>
<keyword evidence="9" id="KW-0812">Transmembrane</keyword>
<feature type="domain" description="Protein kinase" evidence="10">
    <location>
        <begin position="115"/>
        <end position="382"/>
    </location>
</feature>
<evidence type="ECO:0000313" key="12">
    <source>
        <dbReference type="Proteomes" id="UP000594638"/>
    </source>
</evidence>
<evidence type="ECO:0000256" key="7">
    <source>
        <dbReference type="ARBA" id="ARBA00047899"/>
    </source>
</evidence>
<dbReference type="Pfam" id="PF07714">
    <property type="entry name" value="PK_Tyr_Ser-Thr"/>
    <property type="match status" value="1"/>
</dbReference>
<gene>
    <name evidence="11" type="ORF">OLEA9_A111478</name>
</gene>
<dbReference type="EC" id="2.7.11.1" evidence="1"/>
<dbReference type="PROSITE" id="PS00108">
    <property type="entry name" value="PROTEIN_KINASE_ST"/>
    <property type="match status" value="1"/>
</dbReference>
<evidence type="ECO:0000256" key="9">
    <source>
        <dbReference type="SAM" id="Phobius"/>
    </source>
</evidence>
<dbReference type="OrthoDB" id="4062651at2759"/>
<keyword evidence="5 11" id="KW-0418">Kinase</keyword>
<evidence type="ECO:0000256" key="6">
    <source>
        <dbReference type="ARBA" id="ARBA00022840"/>
    </source>
</evidence>
<evidence type="ECO:0000256" key="3">
    <source>
        <dbReference type="ARBA" id="ARBA00022679"/>
    </source>
</evidence>
<evidence type="ECO:0000256" key="1">
    <source>
        <dbReference type="ARBA" id="ARBA00012513"/>
    </source>
</evidence>